<dbReference type="InterPro" id="IPR004839">
    <property type="entry name" value="Aminotransferase_I/II_large"/>
</dbReference>
<dbReference type="Pfam" id="PF00155">
    <property type="entry name" value="Aminotran_1_2"/>
    <property type="match status" value="1"/>
</dbReference>
<dbReference type="GO" id="GO:0030170">
    <property type="term" value="F:pyridoxal phosphate binding"/>
    <property type="evidence" value="ECO:0007669"/>
    <property type="project" value="InterPro"/>
</dbReference>
<dbReference type="AlphaFoldDB" id="A0A382CAL6"/>
<gene>
    <name evidence="5" type="ORF">METZ01_LOCUS175743</name>
</gene>
<keyword evidence="1" id="KW-0032">Aminotransferase</keyword>
<dbReference type="InterPro" id="IPR015422">
    <property type="entry name" value="PyrdxlP-dep_Trfase_small"/>
</dbReference>
<feature type="domain" description="Aminotransferase class I/classII large" evidence="4">
    <location>
        <begin position="45"/>
        <end position="371"/>
    </location>
</feature>
<dbReference type="Gene3D" id="3.90.1150.10">
    <property type="entry name" value="Aspartate Aminotransferase, domain 1"/>
    <property type="match status" value="1"/>
</dbReference>
<dbReference type="SUPFAM" id="SSF53383">
    <property type="entry name" value="PLP-dependent transferases"/>
    <property type="match status" value="1"/>
</dbReference>
<dbReference type="InterPro" id="IPR015421">
    <property type="entry name" value="PyrdxlP-dep_Trfase_major"/>
</dbReference>
<dbReference type="PANTHER" id="PTHR43643:SF3">
    <property type="entry name" value="HISTIDINOL-PHOSPHATE AMINOTRANSFERASE"/>
    <property type="match status" value="1"/>
</dbReference>
<dbReference type="InterPro" id="IPR015424">
    <property type="entry name" value="PyrdxlP-dep_Trfase"/>
</dbReference>
<dbReference type="InterPro" id="IPR050106">
    <property type="entry name" value="HistidinolP_aminotransfase"/>
</dbReference>
<dbReference type="PANTHER" id="PTHR43643">
    <property type="entry name" value="HISTIDINOL-PHOSPHATE AMINOTRANSFERASE 2"/>
    <property type="match status" value="1"/>
</dbReference>
<keyword evidence="3" id="KW-0663">Pyridoxal phosphate</keyword>
<dbReference type="Gene3D" id="3.40.640.10">
    <property type="entry name" value="Type I PLP-dependent aspartate aminotransferase-like (Major domain)"/>
    <property type="match status" value="1"/>
</dbReference>
<evidence type="ECO:0000256" key="2">
    <source>
        <dbReference type="ARBA" id="ARBA00022679"/>
    </source>
</evidence>
<evidence type="ECO:0000313" key="5">
    <source>
        <dbReference type="EMBL" id="SVB22889.1"/>
    </source>
</evidence>
<evidence type="ECO:0000256" key="3">
    <source>
        <dbReference type="ARBA" id="ARBA00022898"/>
    </source>
</evidence>
<reference evidence="5" key="1">
    <citation type="submission" date="2018-05" db="EMBL/GenBank/DDBJ databases">
        <authorList>
            <person name="Lanie J.A."/>
            <person name="Ng W.-L."/>
            <person name="Kazmierczak K.M."/>
            <person name="Andrzejewski T.M."/>
            <person name="Davidsen T.M."/>
            <person name="Wayne K.J."/>
            <person name="Tettelin H."/>
            <person name="Glass J.I."/>
            <person name="Rusch D."/>
            <person name="Podicherti R."/>
            <person name="Tsui H.-C.T."/>
            <person name="Winkler M.E."/>
        </authorList>
    </citation>
    <scope>NUCLEOTIDE SEQUENCE</scope>
</reference>
<accession>A0A382CAL6</accession>
<sequence>MDRRVFIANGTTATMGLAALPGATLTGDATPWAFTMTEPAQDTTLRLNHNANPLGIPPRARAAILNAMEEVPHYPGPRREILIDQLADLHGVAANQVVLGSGSTEVIRTAVHAHASSSSRILQADPTYENAMRYAEPFQYRIEKVPLTSESAHDVERMRRLAEAWEEPTVVYICNPHNPTGTLTPSAQLDDWFASASDNVFFIMDEAYYPFVDDASYWSAEKWANERSNVLITRTFSKLYGIAGLRIGYGICAAETARRLNLYANRSNPNTLAVVGAIAALEEEGWQEQSLKIWAECKEVVTTCLDELGLHYFPSHTAFLFHEIHGDQALYIGRMSERGILVGRPFPPLLGHNRLSLSATPEELNRFVDTLRMFRRRGWV</sequence>
<dbReference type="GO" id="GO:0008483">
    <property type="term" value="F:transaminase activity"/>
    <property type="evidence" value="ECO:0007669"/>
    <property type="project" value="UniProtKB-KW"/>
</dbReference>
<keyword evidence="2" id="KW-0808">Transferase</keyword>
<proteinExistence type="predicted"/>
<evidence type="ECO:0000259" key="4">
    <source>
        <dbReference type="Pfam" id="PF00155"/>
    </source>
</evidence>
<dbReference type="CDD" id="cd00609">
    <property type="entry name" value="AAT_like"/>
    <property type="match status" value="1"/>
</dbReference>
<organism evidence="5">
    <name type="scientific">marine metagenome</name>
    <dbReference type="NCBI Taxonomy" id="408172"/>
    <lineage>
        <taxon>unclassified sequences</taxon>
        <taxon>metagenomes</taxon>
        <taxon>ecological metagenomes</taxon>
    </lineage>
</organism>
<name>A0A382CAL6_9ZZZZ</name>
<dbReference type="EMBL" id="UINC01033500">
    <property type="protein sequence ID" value="SVB22889.1"/>
    <property type="molecule type" value="Genomic_DNA"/>
</dbReference>
<evidence type="ECO:0000256" key="1">
    <source>
        <dbReference type="ARBA" id="ARBA00022576"/>
    </source>
</evidence>
<protein>
    <recommendedName>
        <fullName evidence="4">Aminotransferase class I/classII large domain-containing protein</fullName>
    </recommendedName>
</protein>